<dbReference type="Pfam" id="PF02811">
    <property type="entry name" value="PHP"/>
    <property type="match status" value="1"/>
</dbReference>
<evidence type="ECO:0000313" key="2">
    <source>
        <dbReference type="EMBL" id="HHI97014.1"/>
    </source>
</evidence>
<dbReference type="InterPro" id="IPR016195">
    <property type="entry name" value="Pol/histidinol_Pase-like"/>
</dbReference>
<dbReference type="InterPro" id="IPR004013">
    <property type="entry name" value="PHP_dom"/>
</dbReference>
<dbReference type="CDD" id="cd07438">
    <property type="entry name" value="PHP_HisPPase_AMP"/>
    <property type="match status" value="1"/>
</dbReference>
<dbReference type="PANTHER" id="PTHR42924">
    <property type="entry name" value="EXONUCLEASE"/>
    <property type="match status" value="1"/>
</dbReference>
<protein>
    <submittedName>
        <fullName evidence="2">PHP domain-containing protein</fullName>
    </submittedName>
</protein>
<accession>A0A7V5NZC2</accession>
<dbReference type="GO" id="GO:0004534">
    <property type="term" value="F:5'-3' RNA exonuclease activity"/>
    <property type="evidence" value="ECO:0007669"/>
    <property type="project" value="TreeGrafter"/>
</dbReference>
<dbReference type="Gene3D" id="3.20.20.140">
    <property type="entry name" value="Metal-dependent hydrolases"/>
    <property type="match status" value="1"/>
</dbReference>
<evidence type="ECO:0000259" key="1">
    <source>
        <dbReference type="SMART" id="SM00481"/>
    </source>
</evidence>
<comment type="caution">
    <text evidence="2">The sequence shown here is derived from an EMBL/GenBank/DDBJ whole genome shotgun (WGS) entry which is preliminary data.</text>
</comment>
<dbReference type="SUPFAM" id="SSF89550">
    <property type="entry name" value="PHP domain-like"/>
    <property type="match status" value="1"/>
</dbReference>
<dbReference type="AlphaFoldDB" id="A0A7V5NZC2"/>
<dbReference type="EMBL" id="DROK01000123">
    <property type="protein sequence ID" value="HHI97014.1"/>
    <property type="molecule type" value="Genomic_DNA"/>
</dbReference>
<reference evidence="2" key="1">
    <citation type="journal article" date="2020" name="mSystems">
        <title>Genome- and Community-Level Interaction Insights into Carbon Utilization and Element Cycling Functions of Hydrothermarchaeota in Hydrothermal Sediment.</title>
        <authorList>
            <person name="Zhou Z."/>
            <person name="Liu Y."/>
            <person name="Xu W."/>
            <person name="Pan J."/>
            <person name="Luo Z.H."/>
            <person name="Li M."/>
        </authorList>
    </citation>
    <scope>NUCLEOTIDE SEQUENCE [LARGE SCALE GENOMIC DNA]</scope>
    <source>
        <strain evidence="2">HyVt-533</strain>
    </source>
</reference>
<dbReference type="Proteomes" id="UP000886101">
    <property type="component" value="Unassembled WGS sequence"/>
</dbReference>
<name>A0A7V5NZC2_9BACT</name>
<sequence>MKGPIDLHTHSTASDGTFAPTELVDLAHERGLSALALTDHDTVAGLAQAEQRAKERGLSFVPGVEISVKFDGPGHCHLLGYF</sequence>
<gene>
    <name evidence="2" type="ORF">ENJ96_04105</name>
</gene>
<dbReference type="InterPro" id="IPR003141">
    <property type="entry name" value="Pol/His_phosphatase_N"/>
</dbReference>
<dbReference type="InterPro" id="IPR052018">
    <property type="entry name" value="PHP_domain"/>
</dbReference>
<dbReference type="SMART" id="SM00481">
    <property type="entry name" value="POLIIIAc"/>
    <property type="match status" value="1"/>
</dbReference>
<proteinExistence type="predicted"/>
<feature type="non-terminal residue" evidence="2">
    <location>
        <position position="82"/>
    </location>
</feature>
<dbReference type="PANTHER" id="PTHR42924:SF3">
    <property type="entry name" value="POLYMERASE_HISTIDINOL PHOSPHATASE N-TERMINAL DOMAIN-CONTAINING PROTEIN"/>
    <property type="match status" value="1"/>
</dbReference>
<dbReference type="GO" id="GO:0035312">
    <property type="term" value="F:5'-3' DNA exonuclease activity"/>
    <property type="evidence" value="ECO:0007669"/>
    <property type="project" value="TreeGrafter"/>
</dbReference>
<feature type="domain" description="Polymerase/histidinol phosphatase N-terminal" evidence="1">
    <location>
        <begin position="5"/>
        <end position="70"/>
    </location>
</feature>
<organism evidence="2">
    <name type="scientific">Thermodesulfatator atlanticus</name>
    <dbReference type="NCBI Taxonomy" id="501497"/>
    <lineage>
        <taxon>Bacteria</taxon>
        <taxon>Pseudomonadati</taxon>
        <taxon>Thermodesulfobacteriota</taxon>
        <taxon>Thermodesulfobacteria</taxon>
        <taxon>Thermodesulfobacteriales</taxon>
        <taxon>Thermodesulfatatoraceae</taxon>
        <taxon>Thermodesulfatator</taxon>
    </lineage>
</organism>